<comment type="caution">
    <text evidence="3">The sequence shown here is derived from an EMBL/GenBank/DDBJ whole genome shotgun (WGS) entry which is preliminary data.</text>
</comment>
<evidence type="ECO:0000256" key="1">
    <source>
        <dbReference type="SAM" id="MobiDB-lite"/>
    </source>
</evidence>
<feature type="region of interest" description="Disordered" evidence="1">
    <location>
        <begin position="178"/>
        <end position="204"/>
    </location>
</feature>
<feature type="compositionally biased region" description="Low complexity" evidence="1">
    <location>
        <begin position="119"/>
        <end position="129"/>
    </location>
</feature>
<evidence type="ECO:0000313" key="4">
    <source>
        <dbReference type="Proteomes" id="UP000772434"/>
    </source>
</evidence>
<organism evidence="3 4">
    <name type="scientific">Rhodocollybia butyracea</name>
    <dbReference type="NCBI Taxonomy" id="206335"/>
    <lineage>
        <taxon>Eukaryota</taxon>
        <taxon>Fungi</taxon>
        <taxon>Dikarya</taxon>
        <taxon>Basidiomycota</taxon>
        <taxon>Agaricomycotina</taxon>
        <taxon>Agaricomycetes</taxon>
        <taxon>Agaricomycetidae</taxon>
        <taxon>Agaricales</taxon>
        <taxon>Marasmiineae</taxon>
        <taxon>Omphalotaceae</taxon>
        <taxon>Rhodocollybia</taxon>
    </lineage>
</organism>
<keyword evidence="4" id="KW-1185">Reference proteome</keyword>
<keyword evidence="2" id="KW-0472">Membrane</keyword>
<accession>A0A9P5PFF9</accession>
<reference evidence="3" key="1">
    <citation type="submission" date="2020-11" db="EMBL/GenBank/DDBJ databases">
        <authorList>
            <consortium name="DOE Joint Genome Institute"/>
            <person name="Ahrendt S."/>
            <person name="Riley R."/>
            <person name="Andreopoulos W."/>
            <person name="Labutti K."/>
            <person name="Pangilinan J."/>
            <person name="Ruiz-Duenas F.J."/>
            <person name="Barrasa J.M."/>
            <person name="Sanchez-Garcia M."/>
            <person name="Camarero S."/>
            <person name="Miyauchi S."/>
            <person name="Serrano A."/>
            <person name="Linde D."/>
            <person name="Babiker R."/>
            <person name="Drula E."/>
            <person name="Ayuso-Fernandez I."/>
            <person name="Pacheco R."/>
            <person name="Padilla G."/>
            <person name="Ferreira P."/>
            <person name="Barriuso J."/>
            <person name="Kellner H."/>
            <person name="Castanera R."/>
            <person name="Alfaro M."/>
            <person name="Ramirez L."/>
            <person name="Pisabarro A.G."/>
            <person name="Kuo A."/>
            <person name="Tritt A."/>
            <person name="Lipzen A."/>
            <person name="He G."/>
            <person name="Yan M."/>
            <person name="Ng V."/>
            <person name="Cullen D."/>
            <person name="Martin F."/>
            <person name="Rosso M.-N."/>
            <person name="Henrissat B."/>
            <person name="Hibbett D."/>
            <person name="Martinez A.T."/>
            <person name="Grigoriev I.V."/>
        </authorList>
    </citation>
    <scope>NUCLEOTIDE SEQUENCE</scope>
    <source>
        <strain evidence="3">AH 40177</strain>
    </source>
</reference>
<keyword evidence="2" id="KW-1133">Transmembrane helix</keyword>
<dbReference type="EMBL" id="JADNRY010000172">
    <property type="protein sequence ID" value="KAF9062428.1"/>
    <property type="molecule type" value="Genomic_DNA"/>
</dbReference>
<feature type="compositionally biased region" description="Polar residues" evidence="1">
    <location>
        <begin position="101"/>
        <end position="112"/>
    </location>
</feature>
<name>A0A9P5PFF9_9AGAR</name>
<sequence length="204" mass="22579">MDFTFSPSSGPQFLWKCYLEYLYYHKPNSIVARIGYTFRVLALALLLPILILILIDIASYTIARTLGVVDIVKASTSDKQTVHARKPPTIHIRAASIDLSNPDLTDTPSPNARNPFYVSDSDSSRSISTDSRDMTDVRLTAYFTSEGDNLELSGVGVFSPASSRPPSPVVSRRILDSDINVSPPDFEPDDGGIRLRMRSEPIQQ</sequence>
<dbReference type="Proteomes" id="UP000772434">
    <property type="component" value="Unassembled WGS sequence"/>
</dbReference>
<protein>
    <recommendedName>
        <fullName evidence="5">Transmembrane protein</fullName>
    </recommendedName>
</protein>
<keyword evidence="2" id="KW-0812">Transmembrane</keyword>
<gene>
    <name evidence="3" type="ORF">BDP27DRAFT_1336598</name>
</gene>
<proteinExistence type="predicted"/>
<dbReference type="OrthoDB" id="3363417at2759"/>
<feature type="transmembrane region" description="Helical" evidence="2">
    <location>
        <begin position="36"/>
        <end position="55"/>
    </location>
</feature>
<evidence type="ECO:0000256" key="2">
    <source>
        <dbReference type="SAM" id="Phobius"/>
    </source>
</evidence>
<evidence type="ECO:0008006" key="5">
    <source>
        <dbReference type="Google" id="ProtNLM"/>
    </source>
</evidence>
<feature type="region of interest" description="Disordered" evidence="1">
    <location>
        <begin position="101"/>
        <end position="131"/>
    </location>
</feature>
<evidence type="ECO:0000313" key="3">
    <source>
        <dbReference type="EMBL" id="KAF9062428.1"/>
    </source>
</evidence>
<feature type="compositionally biased region" description="Basic and acidic residues" evidence="1">
    <location>
        <begin position="191"/>
        <end position="204"/>
    </location>
</feature>
<dbReference type="AlphaFoldDB" id="A0A9P5PFF9"/>